<evidence type="ECO:0000256" key="1">
    <source>
        <dbReference type="PIRSR" id="PIRSR015244-50"/>
    </source>
</evidence>
<feature type="domain" description="DUF2172" evidence="2">
    <location>
        <begin position="74"/>
        <end position="164"/>
    </location>
</feature>
<feature type="binding site" evidence="1">
    <location>
        <position position="330"/>
    </location>
    <ligand>
        <name>Zn(2+)</name>
        <dbReference type="ChEBI" id="CHEBI:29105"/>
    </ligand>
</feature>
<evidence type="ECO:0000259" key="4">
    <source>
        <dbReference type="Pfam" id="PF16254"/>
    </source>
</evidence>
<evidence type="ECO:0000313" key="5">
    <source>
        <dbReference type="EMBL" id="MBB4348374.1"/>
    </source>
</evidence>
<evidence type="ECO:0000313" key="8">
    <source>
        <dbReference type="Proteomes" id="UP000520770"/>
    </source>
</evidence>
<sequence length="443" mass="49039">MMLDGVFKTAGNDDGGILPPLDVMSLLRTLFPLPRSLTGNGVRATLQALKQHIPLDIHEVATGTQVFDWDVPREWNIRAASIKALDGRVLVDFADNNLHVVGYSVPVRGTFTREQLAAHIHTLPDQPEAIPYRTSYYAENWGFCLPHSLWQTMQDEAYEVEIDSALADGALTYGEFLIPGETDQEILISVHVCHPSLANDNLSGIVVATALARHFLAQPKRRFGIRFLFLPATIGAITWLAQNEDHLDRIAHGLVLTCIGDDGPFHYKKTVDGAVVDLAAEHVLRHSGHAFGMLEFSPYGYDERQYGSPGIVLPVGCLMRSIHGTFPEYHTSLDNCDFVTSEALDQSFHLLVDLIELLQRNATYRRVDGRGEPQLGRRGLYRAIAGQKEAGGASQMDLLWVLNQCDGNRSLLDIAERAKAPFSRIRAAADLCLNAELITEVRP</sequence>
<evidence type="ECO:0000259" key="2">
    <source>
        <dbReference type="Pfam" id="PF09940"/>
    </source>
</evidence>
<keyword evidence="5" id="KW-0031">Aminopeptidase</keyword>
<keyword evidence="5" id="KW-0378">Hydrolase</keyword>
<dbReference type="EMBL" id="JACIGY010000002">
    <property type="protein sequence ID" value="MBB4411610.1"/>
    <property type="molecule type" value="Genomic_DNA"/>
</dbReference>
<dbReference type="Proteomes" id="UP000576087">
    <property type="component" value="Unassembled WGS sequence"/>
</dbReference>
<dbReference type="Gene3D" id="3.50.30.90">
    <property type="match status" value="1"/>
</dbReference>
<dbReference type="Pfam" id="PF16221">
    <property type="entry name" value="HTH_47"/>
    <property type="match status" value="1"/>
</dbReference>
<evidence type="ECO:0000313" key="9">
    <source>
        <dbReference type="Proteomes" id="UP000524535"/>
    </source>
</evidence>
<accession>A0A7W6S759</accession>
<dbReference type="AlphaFoldDB" id="A0A7W6S759"/>
<feature type="domain" description="DUF4910" evidence="4">
    <location>
        <begin position="26"/>
        <end position="361"/>
    </location>
</feature>
<dbReference type="Gene3D" id="3.40.630.10">
    <property type="entry name" value="Zn peptidases"/>
    <property type="match status" value="1"/>
</dbReference>
<dbReference type="SUPFAM" id="SSF53187">
    <property type="entry name" value="Zn-dependent exopeptidases"/>
    <property type="match status" value="1"/>
</dbReference>
<keyword evidence="1" id="KW-0479">Metal-binding</keyword>
<dbReference type="InterPro" id="IPR032589">
    <property type="entry name" value="DUF4910"/>
</dbReference>
<dbReference type="Proteomes" id="UP000520770">
    <property type="component" value="Unassembled WGS sequence"/>
</dbReference>
<dbReference type="InterPro" id="IPR032622">
    <property type="entry name" value="UCP01524_HTH"/>
</dbReference>
<dbReference type="InterPro" id="IPR032610">
    <property type="entry name" value="DUF2172"/>
</dbReference>
<dbReference type="PIRSF" id="PIRSF015244">
    <property type="entry name" value="UCP015244"/>
    <property type="match status" value="1"/>
</dbReference>
<evidence type="ECO:0000313" key="10">
    <source>
        <dbReference type="Proteomes" id="UP000576087"/>
    </source>
</evidence>
<name>A0A7W6S759_9HYPH</name>
<feature type="domain" description="UCP01524 winged helix-turn-helix" evidence="3">
    <location>
        <begin position="363"/>
        <end position="439"/>
    </location>
</feature>
<keyword evidence="5" id="KW-0645">Protease</keyword>
<dbReference type="Proteomes" id="UP000524535">
    <property type="component" value="Unassembled WGS sequence"/>
</dbReference>
<dbReference type="InterPro" id="IPR012353">
    <property type="entry name" value="UCP015244"/>
</dbReference>
<organism evidence="5 8">
    <name type="scientific">Aliirhizobium cellulosilyticum</name>
    <dbReference type="NCBI Taxonomy" id="393664"/>
    <lineage>
        <taxon>Bacteria</taxon>
        <taxon>Pseudomonadati</taxon>
        <taxon>Pseudomonadota</taxon>
        <taxon>Alphaproteobacteria</taxon>
        <taxon>Hyphomicrobiales</taxon>
        <taxon>Rhizobiaceae</taxon>
        <taxon>Aliirhizobium</taxon>
    </lineage>
</organism>
<dbReference type="Pfam" id="PF09940">
    <property type="entry name" value="DUF2172"/>
    <property type="match status" value="1"/>
</dbReference>
<gene>
    <name evidence="6" type="ORF">GGE31_002115</name>
    <name evidence="5" type="ORF">GGE33_002116</name>
    <name evidence="7" type="ORF">GGE35_002117</name>
</gene>
<comment type="cofactor">
    <cofactor evidence="1">
        <name>Zn(2+)</name>
        <dbReference type="ChEBI" id="CHEBI:29105"/>
    </cofactor>
    <text evidence="1">Binds 1 zinc ion per subunit.</text>
</comment>
<keyword evidence="9" id="KW-1185">Reference proteome</keyword>
<feature type="binding site" evidence="1">
    <location>
        <position position="194"/>
    </location>
    <ligand>
        <name>Zn(2+)</name>
        <dbReference type="ChEBI" id="CHEBI:29105"/>
    </ligand>
</feature>
<evidence type="ECO:0000313" key="6">
    <source>
        <dbReference type="EMBL" id="MBB4411610.1"/>
    </source>
</evidence>
<feature type="binding site" evidence="1">
    <location>
        <position position="200"/>
    </location>
    <ligand>
        <name>Zn(2+)</name>
        <dbReference type="ChEBI" id="CHEBI:29105"/>
    </ligand>
</feature>
<dbReference type="GO" id="GO:0004177">
    <property type="term" value="F:aminopeptidase activity"/>
    <property type="evidence" value="ECO:0007669"/>
    <property type="project" value="UniProtKB-KW"/>
</dbReference>
<dbReference type="GO" id="GO:0046872">
    <property type="term" value="F:metal ion binding"/>
    <property type="evidence" value="ECO:0007669"/>
    <property type="project" value="UniProtKB-KW"/>
</dbReference>
<dbReference type="Gene3D" id="1.10.10.10">
    <property type="entry name" value="Winged helix-like DNA-binding domain superfamily/Winged helix DNA-binding domain"/>
    <property type="match status" value="1"/>
</dbReference>
<dbReference type="EMBL" id="JACIGW010000002">
    <property type="protein sequence ID" value="MBB4348374.1"/>
    <property type="molecule type" value="Genomic_DNA"/>
</dbReference>
<comment type="caution">
    <text evidence="5">The sequence shown here is derived from an EMBL/GenBank/DDBJ whole genome shotgun (WGS) entry which is preliminary data.</text>
</comment>
<dbReference type="Pfam" id="PF16254">
    <property type="entry name" value="DUF4910"/>
    <property type="match status" value="1"/>
</dbReference>
<evidence type="ECO:0000313" key="7">
    <source>
        <dbReference type="EMBL" id="MBB4446301.1"/>
    </source>
</evidence>
<proteinExistence type="predicted"/>
<evidence type="ECO:0000259" key="3">
    <source>
        <dbReference type="Pfam" id="PF16221"/>
    </source>
</evidence>
<dbReference type="InterPro" id="IPR036388">
    <property type="entry name" value="WH-like_DNA-bd_sf"/>
</dbReference>
<protein>
    <submittedName>
        <fullName evidence="5">Aminopeptidase-like protein</fullName>
    </submittedName>
</protein>
<keyword evidence="1" id="KW-0862">Zinc</keyword>
<dbReference type="EMBL" id="JACIHM010000002">
    <property type="protein sequence ID" value="MBB4446301.1"/>
    <property type="molecule type" value="Genomic_DNA"/>
</dbReference>
<reference evidence="8 9" key="1">
    <citation type="submission" date="2020-08" db="EMBL/GenBank/DDBJ databases">
        <title>Genomic Encyclopedia of Type Strains, Phase IV (KMG-V): Genome sequencing to study the core and pangenomes of soil and plant-associated prokaryotes.</title>
        <authorList>
            <person name="Whitman W."/>
        </authorList>
    </citation>
    <scope>NUCLEOTIDE SEQUENCE [LARGE SCALE GENOMIC DNA]</scope>
    <source>
        <strain evidence="6 9">SEMIA 444</strain>
        <strain evidence="5 8">SEMIA 448</strain>
        <strain evidence="7 10">SEMIA 452</strain>
    </source>
</reference>